<dbReference type="PROSITE" id="PS50043">
    <property type="entry name" value="HTH_LUXR_2"/>
    <property type="match status" value="1"/>
</dbReference>
<evidence type="ECO:0000313" key="8">
    <source>
        <dbReference type="Proteomes" id="UP001626537"/>
    </source>
</evidence>
<keyword evidence="4" id="KW-0597">Phosphoprotein</keyword>
<dbReference type="SMART" id="SM00421">
    <property type="entry name" value="HTH_LUXR"/>
    <property type="match status" value="1"/>
</dbReference>
<dbReference type="Pfam" id="PF00072">
    <property type="entry name" value="Response_reg"/>
    <property type="match status" value="1"/>
</dbReference>
<dbReference type="Gene3D" id="3.40.50.2300">
    <property type="match status" value="1"/>
</dbReference>
<dbReference type="InterPro" id="IPR036388">
    <property type="entry name" value="WH-like_DNA-bd_sf"/>
</dbReference>
<evidence type="ECO:0000256" key="2">
    <source>
        <dbReference type="ARBA" id="ARBA00023125"/>
    </source>
</evidence>
<reference evidence="7 8" key="1">
    <citation type="submission" date="2023-10" db="EMBL/GenBank/DDBJ databases">
        <title>Two novel species belonging to the OM43/NOR5 clade.</title>
        <authorList>
            <person name="Park M."/>
        </authorList>
    </citation>
    <scope>NUCLEOTIDE SEQUENCE [LARGE SCALE GENOMIC DNA]</scope>
    <source>
        <strain evidence="7 8">IMCC43200</strain>
    </source>
</reference>
<dbReference type="Proteomes" id="UP001626537">
    <property type="component" value="Chromosome"/>
</dbReference>
<feature type="domain" description="HTH luxR-type" evidence="5">
    <location>
        <begin position="140"/>
        <end position="205"/>
    </location>
</feature>
<dbReference type="SUPFAM" id="SSF52172">
    <property type="entry name" value="CheY-like"/>
    <property type="match status" value="1"/>
</dbReference>
<keyword evidence="2" id="KW-0238">DNA-binding</keyword>
<dbReference type="PROSITE" id="PS50110">
    <property type="entry name" value="RESPONSE_REGULATORY"/>
    <property type="match status" value="1"/>
</dbReference>
<keyword evidence="1" id="KW-0805">Transcription regulation</keyword>
<dbReference type="InterPro" id="IPR001789">
    <property type="entry name" value="Sig_transdc_resp-reg_receiver"/>
</dbReference>
<evidence type="ECO:0000256" key="1">
    <source>
        <dbReference type="ARBA" id="ARBA00023015"/>
    </source>
</evidence>
<dbReference type="InterPro" id="IPR000792">
    <property type="entry name" value="Tscrpt_reg_LuxR_C"/>
</dbReference>
<dbReference type="InterPro" id="IPR011006">
    <property type="entry name" value="CheY-like_superfamily"/>
</dbReference>
<name>A0ABZ0I3L2_9GAMM</name>
<dbReference type="SUPFAM" id="SSF46894">
    <property type="entry name" value="C-terminal effector domain of the bipartite response regulators"/>
    <property type="match status" value="1"/>
</dbReference>
<feature type="modified residue" description="4-aspartylphosphate" evidence="4">
    <location>
        <position position="59"/>
    </location>
</feature>
<evidence type="ECO:0000259" key="6">
    <source>
        <dbReference type="PROSITE" id="PS50110"/>
    </source>
</evidence>
<dbReference type="Pfam" id="PF00196">
    <property type="entry name" value="GerE"/>
    <property type="match status" value="1"/>
</dbReference>
<evidence type="ECO:0000256" key="4">
    <source>
        <dbReference type="PROSITE-ProRule" id="PRU00169"/>
    </source>
</evidence>
<dbReference type="PANTHER" id="PTHR44688:SF16">
    <property type="entry name" value="DNA-BINDING TRANSCRIPTIONAL ACTIVATOR DEVR_DOSR"/>
    <property type="match status" value="1"/>
</dbReference>
<organism evidence="7 8">
    <name type="scientific">Congregibacter variabilis</name>
    <dbReference type="NCBI Taxonomy" id="3081200"/>
    <lineage>
        <taxon>Bacteria</taxon>
        <taxon>Pseudomonadati</taxon>
        <taxon>Pseudomonadota</taxon>
        <taxon>Gammaproteobacteria</taxon>
        <taxon>Cellvibrionales</taxon>
        <taxon>Halieaceae</taxon>
        <taxon>Congregibacter</taxon>
    </lineage>
</organism>
<dbReference type="PRINTS" id="PR00038">
    <property type="entry name" value="HTHLUXR"/>
</dbReference>
<keyword evidence="3" id="KW-0804">Transcription</keyword>
<evidence type="ECO:0000313" key="7">
    <source>
        <dbReference type="EMBL" id="WOJ93730.1"/>
    </source>
</evidence>
<dbReference type="RefSeq" id="WP_407348375.1">
    <property type="nucleotide sequence ID" value="NZ_CP136864.1"/>
</dbReference>
<keyword evidence="8" id="KW-1185">Reference proteome</keyword>
<dbReference type="EMBL" id="CP136864">
    <property type="protein sequence ID" value="WOJ93730.1"/>
    <property type="molecule type" value="Genomic_DNA"/>
</dbReference>
<gene>
    <name evidence="7" type="ORF">R0135_00850</name>
</gene>
<protein>
    <submittedName>
        <fullName evidence="7">Response regulator</fullName>
    </submittedName>
</protein>
<evidence type="ECO:0000256" key="3">
    <source>
        <dbReference type="ARBA" id="ARBA00023163"/>
    </source>
</evidence>
<dbReference type="PANTHER" id="PTHR44688">
    <property type="entry name" value="DNA-BINDING TRANSCRIPTIONAL ACTIVATOR DEVR_DOSR"/>
    <property type="match status" value="1"/>
</dbReference>
<dbReference type="SMART" id="SM00448">
    <property type="entry name" value="REC"/>
    <property type="match status" value="1"/>
</dbReference>
<dbReference type="CDD" id="cd06170">
    <property type="entry name" value="LuxR_C_like"/>
    <property type="match status" value="1"/>
</dbReference>
<evidence type="ECO:0000259" key="5">
    <source>
        <dbReference type="PROSITE" id="PS50043"/>
    </source>
</evidence>
<dbReference type="Gene3D" id="1.10.10.10">
    <property type="entry name" value="Winged helix-like DNA-binding domain superfamily/Winged helix DNA-binding domain"/>
    <property type="match status" value="1"/>
</dbReference>
<dbReference type="InterPro" id="IPR016032">
    <property type="entry name" value="Sig_transdc_resp-reg_C-effctor"/>
</dbReference>
<feature type="domain" description="Response regulatory" evidence="6">
    <location>
        <begin position="10"/>
        <end position="124"/>
    </location>
</feature>
<sequence>MQKTTDSAQRVFVVDDDPDVRDSLGMLLESVDLPYSLYATAQAFLDDVENVPVGCIVLDIRMPGMSGLELQEELRHRELPLPIIFITGHGDISMAVKAMRLGALDFVTKPYHEQALLDRIHEALAQDASNRQLMYDHYERTKRISSLTPREHQVFERVTDGLANKVIAFDLTVSERTVEVHRAQVMKKLGVRSVAELVRIRLEAERPLHEPVTASADAQ</sequence>
<proteinExistence type="predicted"/>
<accession>A0ABZ0I3L2</accession>